<keyword evidence="4 6" id="KW-0479">Metal-binding</keyword>
<dbReference type="STRING" id="215250.A0A316YUT1"/>
<dbReference type="GO" id="GO:0016705">
    <property type="term" value="F:oxidoreductase activity, acting on paired donors, with incorporation or reduction of molecular oxygen"/>
    <property type="evidence" value="ECO:0007669"/>
    <property type="project" value="InterPro"/>
</dbReference>
<protein>
    <submittedName>
        <fullName evidence="8">Cytochrome P450</fullName>
    </submittedName>
</protein>
<dbReference type="Proteomes" id="UP000245768">
    <property type="component" value="Unassembled WGS sequence"/>
</dbReference>
<dbReference type="CDD" id="cd00302">
    <property type="entry name" value="cytochrome_P450"/>
    <property type="match status" value="1"/>
</dbReference>
<keyword evidence="7" id="KW-0812">Transmembrane</keyword>
<evidence type="ECO:0000256" key="4">
    <source>
        <dbReference type="ARBA" id="ARBA00022723"/>
    </source>
</evidence>
<keyword evidence="3 6" id="KW-0349">Heme</keyword>
<organism evidence="8 9">
    <name type="scientific">Acaromyces ingoldii</name>
    <dbReference type="NCBI Taxonomy" id="215250"/>
    <lineage>
        <taxon>Eukaryota</taxon>
        <taxon>Fungi</taxon>
        <taxon>Dikarya</taxon>
        <taxon>Basidiomycota</taxon>
        <taxon>Ustilaginomycotina</taxon>
        <taxon>Exobasidiomycetes</taxon>
        <taxon>Exobasidiales</taxon>
        <taxon>Cryptobasidiaceae</taxon>
        <taxon>Acaromyces</taxon>
    </lineage>
</organism>
<keyword evidence="5 6" id="KW-0408">Iron</keyword>
<evidence type="ECO:0000256" key="7">
    <source>
        <dbReference type="SAM" id="Phobius"/>
    </source>
</evidence>
<dbReference type="PANTHER" id="PTHR24304:SF2">
    <property type="entry name" value="24-HYDROXYCHOLESTEROL 7-ALPHA-HYDROXYLASE"/>
    <property type="match status" value="1"/>
</dbReference>
<feature type="binding site" description="axial binding residue" evidence="6">
    <location>
        <position position="436"/>
    </location>
    <ligand>
        <name>heme</name>
        <dbReference type="ChEBI" id="CHEBI:30413"/>
    </ligand>
    <ligandPart>
        <name>Fe</name>
        <dbReference type="ChEBI" id="CHEBI:18248"/>
    </ligandPart>
</feature>
<keyword evidence="9" id="KW-1185">Reference proteome</keyword>
<evidence type="ECO:0000313" key="9">
    <source>
        <dbReference type="Proteomes" id="UP000245768"/>
    </source>
</evidence>
<evidence type="ECO:0000256" key="6">
    <source>
        <dbReference type="PIRSR" id="PIRSR602403-1"/>
    </source>
</evidence>
<accession>A0A316YUT1</accession>
<evidence type="ECO:0000256" key="5">
    <source>
        <dbReference type="ARBA" id="ARBA00023004"/>
    </source>
</evidence>
<dbReference type="Pfam" id="PF00067">
    <property type="entry name" value="p450"/>
    <property type="match status" value="1"/>
</dbReference>
<evidence type="ECO:0000313" key="8">
    <source>
        <dbReference type="EMBL" id="PWN92862.1"/>
    </source>
</evidence>
<feature type="transmembrane region" description="Helical" evidence="7">
    <location>
        <begin position="264"/>
        <end position="291"/>
    </location>
</feature>
<comment type="cofactor">
    <cofactor evidence="1 6">
        <name>heme</name>
        <dbReference type="ChEBI" id="CHEBI:30413"/>
    </cofactor>
</comment>
<evidence type="ECO:0000256" key="2">
    <source>
        <dbReference type="ARBA" id="ARBA00010617"/>
    </source>
</evidence>
<comment type="similarity">
    <text evidence="2">Belongs to the cytochrome P450 family.</text>
</comment>
<dbReference type="InterPro" id="IPR036396">
    <property type="entry name" value="Cyt_P450_sf"/>
</dbReference>
<dbReference type="RefSeq" id="XP_025380060.1">
    <property type="nucleotide sequence ID" value="XM_025519060.1"/>
</dbReference>
<keyword evidence="7" id="KW-1133">Transmembrane helix</keyword>
<dbReference type="OrthoDB" id="1055148at2759"/>
<keyword evidence="7" id="KW-0472">Membrane</keyword>
<dbReference type="PANTHER" id="PTHR24304">
    <property type="entry name" value="CYTOCHROME P450 FAMILY 7"/>
    <property type="match status" value="1"/>
</dbReference>
<gene>
    <name evidence="8" type="ORF">FA10DRAFT_236082</name>
</gene>
<evidence type="ECO:0000256" key="1">
    <source>
        <dbReference type="ARBA" id="ARBA00001971"/>
    </source>
</evidence>
<name>A0A316YUT1_9BASI</name>
<dbReference type="GO" id="GO:0020037">
    <property type="term" value="F:heme binding"/>
    <property type="evidence" value="ECO:0007669"/>
    <property type="project" value="InterPro"/>
</dbReference>
<dbReference type="GeneID" id="37040976"/>
<dbReference type="SUPFAM" id="SSF48264">
    <property type="entry name" value="Cytochrome P450"/>
    <property type="match status" value="1"/>
</dbReference>
<dbReference type="PRINTS" id="PR00465">
    <property type="entry name" value="EP450IV"/>
</dbReference>
<dbReference type="InParanoid" id="A0A316YUT1"/>
<dbReference type="GO" id="GO:0004497">
    <property type="term" value="F:monooxygenase activity"/>
    <property type="evidence" value="ECO:0007669"/>
    <property type="project" value="InterPro"/>
</dbReference>
<dbReference type="AlphaFoldDB" id="A0A316YUT1"/>
<evidence type="ECO:0000256" key="3">
    <source>
        <dbReference type="ARBA" id="ARBA00022617"/>
    </source>
</evidence>
<sequence>MYQLFSPPRNRYRPDSKTKEVQSSIFGGLGSPHFYSDQSKFLTCNLGHIGALHPIPGIRSNCVGNVFIVSSDNKADARTFFNNRDANFGKGYQVMFAGMPELPLFLRRNDEFQSRKELEDFHREHLKAATSTERLSNLIPGMAKHAITTFARLPKEKGLIDTHVTVYQLIFQISVQTIGCIEHTRSPEMLRRITDPFWIFQESTQFGSTFFPLVPFPRTIRKWTSSFRLFQEISHTVNERIAEGRRENDYVQEMIDQEATTGQIALHVVGALFAAIINSTGVAAYFLIFVGTDEKCMSKLRDEMEGLLRQEAKIIDASYDELDILQRVASVPLESWEKKLPYLDACLKETLRKLMSMCLYRSYQPRQSATRRDSTLTYGGEQLRRDDILVYWLSLTHYNSEIYPDPHKFDPDRFFVHQQGAGDQEFLSWGTGLHPCAGMRFAKLEIKVVVACFLLAFDYKSVDPSHNNRPYTLENAPVPKKGDNHTRIPATPVRLMYSINRAAVERYQQVDEDS</sequence>
<dbReference type="GO" id="GO:0005506">
    <property type="term" value="F:iron ion binding"/>
    <property type="evidence" value="ECO:0007669"/>
    <property type="project" value="InterPro"/>
</dbReference>
<dbReference type="Gene3D" id="1.10.630.10">
    <property type="entry name" value="Cytochrome P450"/>
    <property type="match status" value="1"/>
</dbReference>
<dbReference type="InterPro" id="IPR050529">
    <property type="entry name" value="CYP450_sterol_14alpha_dmase"/>
</dbReference>
<proteinExistence type="inferred from homology"/>
<reference evidence="8 9" key="1">
    <citation type="journal article" date="2018" name="Mol. Biol. Evol.">
        <title>Broad Genomic Sampling Reveals a Smut Pathogenic Ancestry of the Fungal Clade Ustilaginomycotina.</title>
        <authorList>
            <person name="Kijpornyongpan T."/>
            <person name="Mondo S.J."/>
            <person name="Barry K."/>
            <person name="Sandor L."/>
            <person name="Lee J."/>
            <person name="Lipzen A."/>
            <person name="Pangilinan J."/>
            <person name="LaButti K."/>
            <person name="Hainaut M."/>
            <person name="Henrissat B."/>
            <person name="Grigoriev I.V."/>
            <person name="Spatafora J.W."/>
            <person name="Aime M.C."/>
        </authorList>
    </citation>
    <scope>NUCLEOTIDE SEQUENCE [LARGE SCALE GENOMIC DNA]</scope>
    <source>
        <strain evidence="8 9">MCA 4198</strain>
    </source>
</reference>
<dbReference type="InterPro" id="IPR002403">
    <property type="entry name" value="Cyt_P450_E_grp-IV"/>
</dbReference>
<dbReference type="EMBL" id="KZ819634">
    <property type="protein sequence ID" value="PWN92862.1"/>
    <property type="molecule type" value="Genomic_DNA"/>
</dbReference>
<dbReference type="InterPro" id="IPR001128">
    <property type="entry name" value="Cyt_P450"/>
</dbReference>